<sequence>MPAFDRYRAALGSIAARTGAPVSSLVISFGILHEITAIVPLVGLFYAGRSLGVGERIVGSLPEKSDNWVVEKCRTWVDDGREWAARVGKRYGAFGLQKGEQLPALPDHLAGDVANAVAAYAATKALLPVRIAAALYLSPAFSRVFVDPMRRGLGSLLRRGP</sequence>
<reference evidence="2" key="1">
    <citation type="submission" date="2020-05" db="EMBL/GenBank/DDBJ databases">
        <title>Mycena genomes resolve the evolution of fungal bioluminescence.</title>
        <authorList>
            <person name="Tsai I.J."/>
        </authorList>
    </citation>
    <scope>NUCLEOTIDE SEQUENCE</scope>
    <source>
        <strain evidence="2">171206Taipei</strain>
    </source>
</reference>
<feature type="transmembrane region" description="Helical" evidence="1">
    <location>
        <begin position="25"/>
        <end position="47"/>
    </location>
</feature>
<dbReference type="InterPro" id="IPR018811">
    <property type="entry name" value="MRX11"/>
</dbReference>
<accession>A0A8H6TCZ8</accession>
<dbReference type="RefSeq" id="XP_037225194.1">
    <property type="nucleotide sequence ID" value="XM_037357284.1"/>
</dbReference>
<dbReference type="PANTHER" id="PTHR28002">
    <property type="entry name" value="MIOREX COMPLEX COMPONENT 11"/>
    <property type="match status" value="1"/>
</dbReference>
<evidence type="ECO:0000313" key="2">
    <source>
        <dbReference type="EMBL" id="KAF7315171.1"/>
    </source>
</evidence>
<organism evidence="2 3">
    <name type="scientific">Mycena indigotica</name>
    <dbReference type="NCBI Taxonomy" id="2126181"/>
    <lineage>
        <taxon>Eukaryota</taxon>
        <taxon>Fungi</taxon>
        <taxon>Dikarya</taxon>
        <taxon>Basidiomycota</taxon>
        <taxon>Agaricomycotina</taxon>
        <taxon>Agaricomycetes</taxon>
        <taxon>Agaricomycetidae</taxon>
        <taxon>Agaricales</taxon>
        <taxon>Marasmiineae</taxon>
        <taxon>Mycenaceae</taxon>
        <taxon>Mycena</taxon>
    </lineage>
</organism>
<dbReference type="Pfam" id="PF10306">
    <property type="entry name" value="FLILHELTA"/>
    <property type="match status" value="1"/>
</dbReference>
<dbReference type="PANTHER" id="PTHR28002:SF1">
    <property type="entry name" value="MIOREX COMPLEX COMPONENT 11"/>
    <property type="match status" value="1"/>
</dbReference>
<keyword evidence="1" id="KW-0812">Transmembrane</keyword>
<keyword evidence="1" id="KW-0472">Membrane</keyword>
<evidence type="ECO:0000313" key="3">
    <source>
        <dbReference type="Proteomes" id="UP000636479"/>
    </source>
</evidence>
<dbReference type="OrthoDB" id="5580261at2759"/>
<keyword evidence="3" id="KW-1185">Reference proteome</keyword>
<proteinExistence type="predicted"/>
<dbReference type="GO" id="GO:0005739">
    <property type="term" value="C:mitochondrion"/>
    <property type="evidence" value="ECO:0007669"/>
    <property type="project" value="TreeGrafter"/>
</dbReference>
<gene>
    <name evidence="2" type="ORF">MIND_00031500</name>
</gene>
<dbReference type="GeneID" id="59339800"/>
<keyword evidence="1" id="KW-1133">Transmembrane helix</keyword>
<dbReference type="AlphaFoldDB" id="A0A8H6TCZ8"/>
<protein>
    <submittedName>
        <fullName evidence="2">Uncharacterized protein</fullName>
    </submittedName>
</protein>
<dbReference type="EMBL" id="JACAZF010000001">
    <property type="protein sequence ID" value="KAF7315171.1"/>
    <property type="molecule type" value="Genomic_DNA"/>
</dbReference>
<dbReference type="Proteomes" id="UP000636479">
    <property type="component" value="Unassembled WGS sequence"/>
</dbReference>
<name>A0A8H6TCZ8_9AGAR</name>
<comment type="caution">
    <text evidence="2">The sequence shown here is derived from an EMBL/GenBank/DDBJ whole genome shotgun (WGS) entry which is preliminary data.</text>
</comment>
<evidence type="ECO:0000256" key="1">
    <source>
        <dbReference type="SAM" id="Phobius"/>
    </source>
</evidence>